<keyword evidence="7 10" id="KW-0067">ATP-binding</keyword>
<evidence type="ECO:0000256" key="1">
    <source>
        <dbReference type="ARBA" id="ARBA00000877"/>
    </source>
</evidence>
<evidence type="ECO:0000256" key="3">
    <source>
        <dbReference type="ARBA" id="ARBA00022679"/>
    </source>
</evidence>
<comment type="similarity">
    <text evidence="10">Belongs to the adenylate cyclase family. DacA/CdaA subfamily.</text>
</comment>
<dbReference type="GO" id="GO:0004016">
    <property type="term" value="F:adenylate cyclase activity"/>
    <property type="evidence" value="ECO:0007669"/>
    <property type="project" value="UniProtKB-UniRule"/>
</dbReference>
<evidence type="ECO:0000313" key="13">
    <source>
        <dbReference type="Proteomes" id="UP000004633"/>
    </source>
</evidence>
<dbReference type="InterPro" id="IPR036888">
    <property type="entry name" value="DNA_integrity_DisA_N_sf"/>
</dbReference>
<dbReference type="Gene3D" id="3.40.1700.10">
    <property type="entry name" value="DNA integrity scanning protein, DisA, N-terminal domain"/>
    <property type="match status" value="1"/>
</dbReference>
<comment type="subunit">
    <text evidence="10">Probably a homodimer.</text>
</comment>
<organism evidence="12 13">
    <name type="scientific">Selenomonas artemidis F0399</name>
    <dbReference type="NCBI Taxonomy" id="749551"/>
    <lineage>
        <taxon>Bacteria</taxon>
        <taxon>Bacillati</taxon>
        <taxon>Bacillota</taxon>
        <taxon>Negativicutes</taxon>
        <taxon>Selenomonadales</taxon>
        <taxon>Selenomonadaceae</taxon>
        <taxon>Selenomonas</taxon>
    </lineage>
</organism>
<evidence type="ECO:0000256" key="7">
    <source>
        <dbReference type="ARBA" id="ARBA00022840"/>
    </source>
</evidence>
<evidence type="ECO:0000256" key="9">
    <source>
        <dbReference type="ARBA" id="ARBA00023136"/>
    </source>
</evidence>
<evidence type="ECO:0000313" key="12">
    <source>
        <dbReference type="EMBL" id="EFW30295.1"/>
    </source>
</evidence>
<protein>
    <recommendedName>
        <fullName evidence="10">Diadenylate cyclase</fullName>
        <shortName evidence="10">DAC</shortName>
        <ecNumber evidence="10">2.7.7.85</ecNumber>
    </recommendedName>
    <alternativeName>
        <fullName evidence="10">Cyclic-di-AMP synthase</fullName>
        <shortName evidence="10">c-di-AMP synthase</shortName>
    </alternativeName>
</protein>
<dbReference type="GO" id="GO:0106408">
    <property type="term" value="F:diadenylate cyclase activity"/>
    <property type="evidence" value="ECO:0007669"/>
    <property type="project" value="UniProtKB-EC"/>
</dbReference>
<feature type="transmembrane region" description="Helical" evidence="10">
    <location>
        <begin position="46"/>
        <end position="65"/>
    </location>
</feature>
<dbReference type="EMBL" id="AECV01000005">
    <property type="protein sequence ID" value="EFW30295.1"/>
    <property type="molecule type" value="Genomic_DNA"/>
</dbReference>
<dbReference type="Pfam" id="PF19293">
    <property type="entry name" value="CdaA_N"/>
    <property type="match status" value="1"/>
</dbReference>
<comment type="catalytic activity">
    <reaction evidence="1 10">
        <text>2 ATP = 3',3'-c-di-AMP + 2 diphosphate</text>
        <dbReference type="Rhea" id="RHEA:35655"/>
        <dbReference type="ChEBI" id="CHEBI:30616"/>
        <dbReference type="ChEBI" id="CHEBI:33019"/>
        <dbReference type="ChEBI" id="CHEBI:71500"/>
        <dbReference type="EC" id="2.7.7.85"/>
    </reaction>
</comment>
<dbReference type="InterPro" id="IPR050338">
    <property type="entry name" value="DisA"/>
</dbReference>
<keyword evidence="4 10" id="KW-0812">Transmembrane</keyword>
<dbReference type="STRING" id="749551.HMPREF9555_00588"/>
<keyword evidence="8 10" id="KW-1133">Transmembrane helix</keyword>
<evidence type="ECO:0000256" key="5">
    <source>
        <dbReference type="ARBA" id="ARBA00022695"/>
    </source>
</evidence>
<keyword evidence="13" id="KW-1185">Reference proteome</keyword>
<dbReference type="HAMAP" id="MF_01499">
    <property type="entry name" value="DacA"/>
    <property type="match status" value="1"/>
</dbReference>
<reference evidence="12 13" key="1">
    <citation type="submission" date="2010-08" db="EMBL/GenBank/DDBJ databases">
        <authorList>
            <person name="Weinstock G."/>
            <person name="Sodergren E."/>
            <person name="Clifton S."/>
            <person name="Fulton L."/>
            <person name="Fulton B."/>
            <person name="Courtney L."/>
            <person name="Fronick C."/>
            <person name="Harrison M."/>
            <person name="Strong C."/>
            <person name="Farmer C."/>
            <person name="Delahaunty K."/>
            <person name="Markovic C."/>
            <person name="Hall O."/>
            <person name="Minx P."/>
            <person name="Tomlinson C."/>
            <person name="Mitreva M."/>
            <person name="Hou S."/>
            <person name="Chen J."/>
            <person name="Wollam A."/>
            <person name="Pepin K.H."/>
            <person name="Johnson M."/>
            <person name="Bhonagiri V."/>
            <person name="Zhang X."/>
            <person name="Suruliraj S."/>
            <person name="Warren W."/>
            <person name="Chinwalla A."/>
            <person name="Mardis E.R."/>
            <person name="Wilson R.K."/>
        </authorList>
    </citation>
    <scope>NUCLEOTIDE SEQUENCE [LARGE SCALE GENOMIC DNA]</scope>
    <source>
        <strain evidence="12 13">F0399</strain>
    </source>
</reference>
<dbReference type="Proteomes" id="UP000004633">
    <property type="component" value="Unassembled WGS sequence"/>
</dbReference>
<evidence type="ECO:0000256" key="6">
    <source>
        <dbReference type="ARBA" id="ARBA00022741"/>
    </source>
</evidence>
<keyword evidence="5 10" id="KW-0548">Nucleotidyltransferase</keyword>
<feature type="transmembrane region" description="Helical" evidence="10">
    <location>
        <begin position="12"/>
        <end position="34"/>
    </location>
</feature>
<dbReference type="InterPro" id="IPR003390">
    <property type="entry name" value="DNA_integrity_scan_DisA_N"/>
</dbReference>
<keyword evidence="6 10" id="KW-0547">Nucleotide-binding</keyword>
<keyword evidence="2 10" id="KW-1003">Cell membrane</keyword>
<keyword evidence="9 10" id="KW-0472">Membrane</keyword>
<dbReference type="InterPro" id="IPR014046">
    <property type="entry name" value="C-di-AMP_synthase"/>
</dbReference>
<dbReference type="RefSeq" id="WP_009349267.1">
    <property type="nucleotide sequence ID" value="NZ_GL638130.1"/>
</dbReference>
<dbReference type="SUPFAM" id="SSF143597">
    <property type="entry name" value="YojJ-like"/>
    <property type="match status" value="1"/>
</dbReference>
<dbReference type="Pfam" id="PF02457">
    <property type="entry name" value="DAC"/>
    <property type="match status" value="1"/>
</dbReference>
<comment type="caution">
    <text evidence="10">Lacks conserved residue(s) required for the propagation of feature annotation.</text>
</comment>
<dbReference type="NCBIfam" id="TIGR00159">
    <property type="entry name" value="diadenylate cyclase CdaA"/>
    <property type="match status" value="1"/>
</dbReference>
<comment type="function">
    <text evidence="10">Catalyzes the condensation of 2 ATP molecules into cyclic di-AMP (c-di-AMP), a second messenger used to regulate differing processes in different bacteria.</text>
</comment>
<name>E7N0T7_9FIRM</name>
<dbReference type="GO" id="GO:0005524">
    <property type="term" value="F:ATP binding"/>
    <property type="evidence" value="ECO:0007669"/>
    <property type="project" value="UniProtKB-UniRule"/>
</dbReference>
<evidence type="ECO:0000256" key="2">
    <source>
        <dbReference type="ARBA" id="ARBA00022475"/>
    </source>
</evidence>
<accession>E7N0T7</accession>
<evidence type="ECO:0000256" key="8">
    <source>
        <dbReference type="ARBA" id="ARBA00022989"/>
    </source>
</evidence>
<dbReference type="AlphaFoldDB" id="E7N0T7"/>
<dbReference type="GO" id="GO:0006171">
    <property type="term" value="P:cAMP biosynthetic process"/>
    <property type="evidence" value="ECO:0007669"/>
    <property type="project" value="InterPro"/>
</dbReference>
<dbReference type="HOGENOM" id="CLU_038561_0_1_9"/>
<comment type="caution">
    <text evidence="12">The sequence shown here is derived from an EMBL/GenBank/DDBJ whole genome shotgun (WGS) entry which is preliminary data.</text>
</comment>
<feature type="domain" description="DAC" evidence="11">
    <location>
        <begin position="90"/>
        <end position="250"/>
    </location>
</feature>
<dbReference type="PIRSF" id="PIRSF004793">
    <property type="entry name" value="UCP004793"/>
    <property type="match status" value="1"/>
</dbReference>
<sequence length="279" mass="30738">MPFDFTMPTQFRGILSTITPLDVLDILIVAVILYRVYIMLEDTRAITLGKGILVLLGITVVASWFDLHVISWLLQKSVTLLFVALPIVFQPELRRALEHLGQGRFLGAGGLLDDEEAQSTIREIRNAVKILSTNKIGALLVIERNMGLNDISATGIQIDGLITSDFLINVFIPNTPLHDGAAVIRGKRLIAAGCLLPLTENRTLSSELGTRHRAAIGLSEQCDALIVVVSEETGTISIAENGRIHRHLDEDQLTHILTPAFAYSARSSIFELVRGWRKK</sequence>
<keyword evidence="3 10" id="KW-0808">Transferase</keyword>
<dbReference type="PROSITE" id="PS51794">
    <property type="entry name" value="DAC"/>
    <property type="match status" value="1"/>
</dbReference>
<gene>
    <name evidence="10" type="primary">dacA</name>
    <name evidence="12" type="ORF">HMPREF9555_00588</name>
</gene>
<evidence type="ECO:0000256" key="10">
    <source>
        <dbReference type="HAMAP-Rule" id="MF_01499"/>
    </source>
</evidence>
<evidence type="ECO:0000259" key="11">
    <source>
        <dbReference type="PROSITE" id="PS51794"/>
    </source>
</evidence>
<dbReference type="InterPro" id="IPR045585">
    <property type="entry name" value="CdaA_N"/>
</dbReference>
<dbReference type="FunFam" id="3.40.1700.10:FF:000002">
    <property type="entry name" value="Diadenylate cyclase"/>
    <property type="match status" value="1"/>
</dbReference>
<dbReference type="InterPro" id="IPR034701">
    <property type="entry name" value="CdaA"/>
</dbReference>
<evidence type="ECO:0000256" key="4">
    <source>
        <dbReference type="ARBA" id="ARBA00022692"/>
    </source>
</evidence>
<dbReference type="PANTHER" id="PTHR34185:SF1">
    <property type="entry name" value="DIADENYLATE CYCLASE"/>
    <property type="match status" value="1"/>
</dbReference>
<dbReference type="EC" id="2.7.7.85" evidence="10"/>
<proteinExistence type="inferred from homology"/>
<dbReference type="PANTHER" id="PTHR34185">
    <property type="entry name" value="DIADENYLATE CYCLASE"/>
    <property type="match status" value="1"/>
</dbReference>